<accession>A0A3P3TWZ4</accession>
<dbReference type="InterPro" id="IPR036582">
    <property type="entry name" value="Mao_N_sf"/>
</dbReference>
<dbReference type="AlphaFoldDB" id="A0A3P3TWZ4"/>
<evidence type="ECO:0000313" key="3">
    <source>
        <dbReference type="EMBL" id="RRJ62226.1"/>
    </source>
</evidence>
<reference evidence="3 4" key="1">
    <citation type="submission" date="2018-11" db="EMBL/GenBank/DDBJ databases">
        <title>Genome sequencing of Paenibacillus sp. KCOM 3021 (= ChDC PVNT-B20).</title>
        <authorList>
            <person name="Kook J.-K."/>
            <person name="Park S.-N."/>
            <person name="Lim Y.K."/>
        </authorList>
    </citation>
    <scope>NUCLEOTIDE SEQUENCE [LARGE SCALE GENOMIC DNA]</scope>
    <source>
        <strain evidence="3 4">KCOM 3021</strain>
    </source>
</reference>
<evidence type="ECO:0000256" key="1">
    <source>
        <dbReference type="SAM" id="SignalP"/>
    </source>
</evidence>
<evidence type="ECO:0000259" key="2">
    <source>
        <dbReference type="Pfam" id="PF07833"/>
    </source>
</evidence>
<keyword evidence="1" id="KW-0732">Signal</keyword>
<name>A0A3P3TWZ4_9BACL</name>
<dbReference type="Proteomes" id="UP000267017">
    <property type="component" value="Unassembled WGS sequence"/>
</dbReference>
<dbReference type="InterPro" id="IPR012854">
    <property type="entry name" value="Cu_amine_oxidase-like_N"/>
</dbReference>
<dbReference type="RefSeq" id="WP_128630120.1">
    <property type="nucleotide sequence ID" value="NZ_RRCN01000001.1"/>
</dbReference>
<keyword evidence="4" id="KW-1185">Reference proteome</keyword>
<gene>
    <name evidence="3" type="ORF">EHV15_04125</name>
</gene>
<feature type="signal peptide" evidence="1">
    <location>
        <begin position="1"/>
        <end position="27"/>
    </location>
</feature>
<dbReference type="Gene3D" id="3.30.457.10">
    <property type="entry name" value="Copper amine oxidase-like, N-terminal domain"/>
    <property type="match status" value="1"/>
</dbReference>
<protein>
    <submittedName>
        <fullName evidence="3">Copper amine oxidase N-terminal domain-containing protein</fullName>
    </submittedName>
</protein>
<feature type="domain" description="Copper amine oxidase-like N-terminal" evidence="2">
    <location>
        <begin position="43"/>
        <end position="143"/>
    </location>
</feature>
<dbReference type="EMBL" id="RRCN01000001">
    <property type="protein sequence ID" value="RRJ62226.1"/>
    <property type="molecule type" value="Genomic_DNA"/>
</dbReference>
<sequence length="305" mass="34057">MNKKLLAIFLCSVVGLSFLQSGTGVNADRSEPIVGTPKLAVLIDGRKVKFEGGDPYAENGHVQVPLRGIGEALGAEIKFSDKTVTYSKDGKMIVLTLGSKVAAINDKNVTMDAAVKAVRGRTYVPLRFISENLGENVSWDQVGNWVWIGSKEVPTPEEAGIDGQSLDDFNTFFGTKTIYLDGKKDVHVFSEEDLPLKFKDSVSETIIYDVWKVKQGSKEGIRIRYSKLPMNIYYLTNTFQPRGRSAIEKITNSDKTQTWTFQTTSQIDSDIHKDKNYKDFNISQAKYIGFWSGTESIELLKNPFK</sequence>
<comment type="caution">
    <text evidence="3">The sequence shown here is derived from an EMBL/GenBank/DDBJ whole genome shotgun (WGS) entry which is preliminary data.</text>
</comment>
<proteinExistence type="predicted"/>
<feature type="chain" id="PRO_5018002260" evidence="1">
    <location>
        <begin position="28"/>
        <end position="305"/>
    </location>
</feature>
<organism evidence="3 4">
    <name type="scientific">Paenibacillus oralis</name>
    <dbReference type="NCBI Taxonomy" id="2490856"/>
    <lineage>
        <taxon>Bacteria</taxon>
        <taxon>Bacillati</taxon>
        <taxon>Bacillota</taxon>
        <taxon>Bacilli</taxon>
        <taxon>Bacillales</taxon>
        <taxon>Paenibacillaceae</taxon>
        <taxon>Paenibacillus</taxon>
    </lineage>
</organism>
<dbReference type="OrthoDB" id="2020910at2"/>
<dbReference type="Pfam" id="PF07833">
    <property type="entry name" value="Cu_amine_oxidN1"/>
    <property type="match status" value="1"/>
</dbReference>
<dbReference type="SUPFAM" id="SSF55383">
    <property type="entry name" value="Copper amine oxidase, domain N"/>
    <property type="match status" value="1"/>
</dbReference>
<evidence type="ECO:0000313" key="4">
    <source>
        <dbReference type="Proteomes" id="UP000267017"/>
    </source>
</evidence>